<dbReference type="EMBL" id="BMAT01009742">
    <property type="protein sequence ID" value="GFS12841.1"/>
    <property type="molecule type" value="Genomic_DNA"/>
</dbReference>
<name>A0AAV4IRM5_9GAST</name>
<gene>
    <name evidence="1" type="ORF">ElyMa_004868700</name>
</gene>
<proteinExistence type="predicted"/>
<organism evidence="1 2">
    <name type="scientific">Elysia marginata</name>
    <dbReference type="NCBI Taxonomy" id="1093978"/>
    <lineage>
        <taxon>Eukaryota</taxon>
        <taxon>Metazoa</taxon>
        <taxon>Spiralia</taxon>
        <taxon>Lophotrochozoa</taxon>
        <taxon>Mollusca</taxon>
        <taxon>Gastropoda</taxon>
        <taxon>Heterobranchia</taxon>
        <taxon>Euthyneura</taxon>
        <taxon>Panpulmonata</taxon>
        <taxon>Sacoglossa</taxon>
        <taxon>Placobranchoidea</taxon>
        <taxon>Plakobranchidae</taxon>
        <taxon>Elysia</taxon>
    </lineage>
</organism>
<keyword evidence="2" id="KW-1185">Reference proteome</keyword>
<protein>
    <recommendedName>
        <fullName evidence="3">PiggyBac transposable element-derived protein domain-containing protein</fullName>
    </recommendedName>
</protein>
<dbReference type="PANTHER" id="PTHR47027:SF26">
    <property type="entry name" value="REVERSE TRANSCRIPTASE DOMAIN-CONTAINING PROTEIN"/>
    <property type="match status" value="1"/>
</dbReference>
<sequence>MSTPRALTSGRPYIADDKFYNPRYIQAKTKVHTDRLREFLFFDHCALNADNKAEMQHSMNLFSTACDNFGLTIFTKKSKGTYQRAPGKPYTEPTVTLNGVKLAAVDRFTYLGSILSHNVHIDDKTDGRISKASADFRSLRSSLWERKDVSQTIKIKVYSAVVITTLLYASKTCTVCRRHVKKLNRFHLCCLR</sequence>
<comment type="caution">
    <text evidence="1">The sequence shown here is derived from an EMBL/GenBank/DDBJ whole genome shotgun (WGS) entry which is preliminary data.</text>
</comment>
<evidence type="ECO:0008006" key="3">
    <source>
        <dbReference type="Google" id="ProtNLM"/>
    </source>
</evidence>
<evidence type="ECO:0000313" key="2">
    <source>
        <dbReference type="Proteomes" id="UP000762676"/>
    </source>
</evidence>
<dbReference type="Proteomes" id="UP000762676">
    <property type="component" value="Unassembled WGS sequence"/>
</dbReference>
<dbReference type="AlphaFoldDB" id="A0AAV4IRM5"/>
<reference evidence="1 2" key="1">
    <citation type="journal article" date="2021" name="Elife">
        <title>Chloroplast acquisition without the gene transfer in kleptoplastic sea slugs, Plakobranchus ocellatus.</title>
        <authorList>
            <person name="Maeda T."/>
            <person name="Takahashi S."/>
            <person name="Yoshida T."/>
            <person name="Shimamura S."/>
            <person name="Takaki Y."/>
            <person name="Nagai Y."/>
            <person name="Toyoda A."/>
            <person name="Suzuki Y."/>
            <person name="Arimoto A."/>
            <person name="Ishii H."/>
            <person name="Satoh N."/>
            <person name="Nishiyama T."/>
            <person name="Hasebe M."/>
            <person name="Maruyama T."/>
            <person name="Minagawa J."/>
            <person name="Obokata J."/>
            <person name="Shigenobu S."/>
        </authorList>
    </citation>
    <scope>NUCLEOTIDE SEQUENCE [LARGE SCALE GENOMIC DNA]</scope>
</reference>
<evidence type="ECO:0000313" key="1">
    <source>
        <dbReference type="EMBL" id="GFS12841.1"/>
    </source>
</evidence>
<dbReference type="PANTHER" id="PTHR47027">
    <property type="entry name" value="REVERSE TRANSCRIPTASE DOMAIN-CONTAINING PROTEIN"/>
    <property type="match status" value="1"/>
</dbReference>
<accession>A0AAV4IRM5</accession>